<dbReference type="EMBL" id="OY731402">
    <property type="protein sequence ID" value="CAJ1956794.1"/>
    <property type="molecule type" value="Genomic_DNA"/>
</dbReference>
<evidence type="ECO:0000256" key="4">
    <source>
        <dbReference type="ARBA" id="ARBA00023242"/>
    </source>
</evidence>
<evidence type="ECO:0000256" key="3">
    <source>
        <dbReference type="ARBA" id="ARBA00023163"/>
    </source>
</evidence>
<feature type="domain" description="PPC" evidence="8">
    <location>
        <begin position="144"/>
        <end position="283"/>
    </location>
</feature>
<dbReference type="Gramene" id="rna-AYBTSS11_LOCUS16855">
    <property type="protein sequence ID" value="CAJ1956794.1"/>
    <property type="gene ID" value="gene-AYBTSS11_LOCUS16855"/>
</dbReference>
<dbReference type="Proteomes" id="UP001189624">
    <property type="component" value="Chromosome 5"/>
</dbReference>
<keyword evidence="7" id="KW-0812">Transmembrane</keyword>
<feature type="transmembrane region" description="Helical" evidence="7">
    <location>
        <begin position="239"/>
        <end position="261"/>
    </location>
</feature>
<evidence type="ECO:0000313" key="10">
    <source>
        <dbReference type="Proteomes" id="UP001189624"/>
    </source>
</evidence>
<keyword evidence="1 5" id="KW-0805">Transcription regulation</keyword>
<dbReference type="PROSITE" id="PS51742">
    <property type="entry name" value="PPC"/>
    <property type="match status" value="1"/>
</dbReference>
<keyword evidence="7" id="KW-0472">Membrane</keyword>
<dbReference type="PANTHER" id="PTHR31500">
    <property type="entry name" value="AT-HOOK MOTIF NUCLEAR-LOCALIZED PROTEIN 9"/>
    <property type="match status" value="1"/>
</dbReference>
<organism evidence="9 10">
    <name type="scientific">Sphenostylis stenocarpa</name>
    <dbReference type="NCBI Taxonomy" id="92480"/>
    <lineage>
        <taxon>Eukaryota</taxon>
        <taxon>Viridiplantae</taxon>
        <taxon>Streptophyta</taxon>
        <taxon>Embryophyta</taxon>
        <taxon>Tracheophyta</taxon>
        <taxon>Spermatophyta</taxon>
        <taxon>Magnoliopsida</taxon>
        <taxon>eudicotyledons</taxon>
        <taxon>Gunneridae</taxon>
        <taxon>Pentapetalae</taxon>
        <taxon>rosids</taxon>
        <taxon>fabids</taxon>
        <taxon>Fabales</taxon>
        <taxon>Fabaceae</taxon>
        <taxon>Papilionoideae</taxon>
        <taxon>50 kb inversion clade</taxon>
        <taxon>NPAAA clade</taxon>
        <taxon>indigoferoid/millettioid clade</taxon>
        <taxon>Phaseoleae</taxon>
        <taxon>Sphenostylis</taxon>
    </lineage>
</organism>
<feature type="compositionally biased region" description="Polar residues" evidence="6">
    <location>
        <begin position="288"/>
        <end position="297"/>
    </location>
</feature>
<dbReference type="AlphaFoldDB" id="A0AA86VYU7"/>
<feature type="compositionally biased region" description="Acidic residues" evidence="6">
    <location>
        <begin position="323"/>
        <end position="333"/>
    </location>
</feature>
<comment type="function">
    <text evidence="5">Transcription factor that specifically binds AT-rich DNA sequences related to the nuclear matrix attachment regions (MARs).</text>
</comment>
<reference evidence="9" key="1">
    <citation type="submission" date="2023-10" db="EMBL/GenBank/DDBJ databases">
        <authorList>
            <person name="Domelevo Entfellner J.-B."/>
        </authorList>
    </citation>
    <scope>NUCLEOTIDE SEQUENCE</scope>
</reference>
<comment type="domain">
    <text evidence="5">The PPC domain mediates interactions between AHL proteins.</text>
</comment>
<sequence length="333" mass="36952">MNSEQSVGKKSWLPFNLSHSARRRRARSRGCPPNSAQRLHTPAFNDFCYLLVKLCRAQNVPMSSKKRLARIACKLIALHLKEYYKEEVKYCNFVITFSIRLIGFFKVTHSCLVANVHNKEKGTRCLFYFKTSLLGGGNAQTETGTSFVHHQITVNIGEDVADKVVTFAKRCCQTVCVLSAMGSLSSVVLRIPCTDIVKWEGHIGILSLSGKYTFNPGEDDAHDVHNWLNLSLTHHNGNIFGGSVCGPMIAATPVYLSLASFKLKSTKKMRWDVAESAVEYPMEGGKQSGHSPTSGLFPTTDKLPESDTRKQQKKVCSETTGEPQEEPSSETTD</sequence>
<evidence type="ECO:0000256" key="1">
    <source>
        <dbReference type="ARBA" id="ARBA00023015"/>
    </source>
</evidence>
<evidence type="ECO:0000256" key="5">
    <source>
        <dbReference type="RuleBase" id="RU367031"/>
    </source>
</evidence>
<name>A0AA86VYU7_9FABA</name>
<evidence type="ECO:0000259" key="8">
    <source>
        <dbReference type="PROSITE" id="PS51742"/>
    </source>
</evidence>
<dbReference type="Pfam" id="PF03479">
    <property type="entry name" value="PCC"/>
    <property type="match status" value="1"/>
</dbReference>
<dbReference type="Gene3D" id="3.30.1330.80">
    <property type="entry name" value="Hypothetical protein, similar to alpha- acetolactate decarboxylase, domain 2"/>
    <property type="match status" value="1"/>
</dbReference>
<evidence type="ECO:0000256" key="6">
    <source>
        <dbReference type="SAM" id="MobiDB-lite"/>
    </source>
</evidence>
<keyword evidence="3 5" id="KW-0804">Transcription</keyword>
<evidence type="ECO:0000256" key="2">
    <source>
        <dbReference type="ARBA" id="ARBA00023125"/>
    </source>
</evidence>
<comment type="subcellular location">
    <subcellularLocation>
        <location evidence="5">Nucleus</location>
    </subcellularLocation>
</comment>
<dbReference type="SUPFAM" id="SSF117856">
    <property type="entry name" value="AF0104/ALDC/Ptd012-like"/>
    <property type="match status" value="1"/>
</dbReference>
<proteinExistence type="predicted"/>
<feature type="region of interest" description="Disordered" evidence="6">
    <location>
        <begin position="281"/>
        <end position="333"/>
    </location>
</feature>
<gene>
    <name evidence="9" type="ORF">AYBTSS11_LOCUS16855</name>
</gene>
<dbReference type="GO" id="GO:0003680">
    <property type="term" value="F:minor groove of adenine-thymine-rich DNA binding"/>
    <property type="evidence" value="ECO:0007669"/>
    <property type="project" value="UniProtKB-UniRule"/>
</dbReference>
<dbReference type="GO" id="GO:0005634">
    <property type="term" value="C:nucleus"/>
    <property type="evidence" value="ECO:0007669"/>
    <property type="project" value="UniProtKB-SubCell"/>
</dbReference>
<keyword evidence="4 5" id="KW-0539">Nucleus</keyword>
<keyword evidence="7" id="KW-1133">Transmembrane helix</keyword>
<evidence type="ECO:0000313" key="9">
    <source>
        <dbReference type="EMBL" id="CAJ1956794.1"/>
    </source>
</evidence>
<dbReference type="PANTHER" id="PTHR31500:SF45">
    <property type="entry name" value="AT-HOOK MOTIF NUCLEAR-LOCALIZED PROTEIN"/>
    <property type="match status" value="1"/>
</dbReference>
<protein>
    <recommendedName>
        <fullName evidence="5">AT-hook motif nuclear-localized protein</fullName>
    </recommendedName>
</protein>
<evidence type="ECO:0000256" key="7">
    <source>
        <dbReference type="SAM" id="Phobius"/>
    </source>
</evidence>
<dbReference type="CDD" id="cd11378">
    <property type="entry name" value="DUF296"/>
    <property type="match status" value="1"/>
</dbReference>
<dbReference type="InterPro" id="IPR039605">
    <property type="entry name" value="AHL"/>
</dbReference>
<keyword evidence="10" id="KW-1185">Reference proteome</keyword>
<accession>A0AA86VYU7</accession>
<dbReference type="InterPro" id="IPR005175">
    <property type="entry name" value="PPC_dom"/>
</dbReference>
<keyword evidence="2 5" id="KW-0238">DNA-binding</keyword>